<dbReference type="OrthoDB" id="5956039at2"/>
<dbReference type="AlphaFoldDB" id="A0A366ENZ2"/>
<comment type="caution">
    <text evidence="1">The sequence shown here is derived from an EMBL/GenBank/DDBJ whole genome shotgun (WGS) entry which is preliminary data.</text>
</comment>
<protein>
    <submittedName>
        <fullName evidence="1">Uncharacterized protein</fullName>
    </submittedName>
</protein>
<proteinExistence type="predicted"/>
<evidence type="ECO:0000313" key="2">
    <source>
        <dbReference type="Proteomes" id="UP000253529"/>
    </source>
</evidence>
<dbReference type="Proteomes" id="UP000253529">
    <property type="component" value="Unassembled WGS sequence"/>
</dbReference>
<accession>A0A366ENZ2</accession>
<sequence length="113" mass="11900">MADLATFAESVEVIESWRCIGCGRVEASRPCVGVCQDRRARLVELDAFVAALDRVDRAETRAADLEAFVRLVATTRAKPGGAEATLAALQTRARALLAGVAARRSDEAGGGTP</sequence>
<keyword evidence="2" id="KW-1185">Reference proteome</keyword>
<reference evidence="1 2" key="1">
    <citation type="submission" date="2018-06" db="EMBL/GenBank/DDBJ databases">
        <title>Genomic Encyclopedia of Type Strains, Phase IV (KMG-IV): sequencing the most valuable type-strain genomes for metagenomic binning, comparative biology and taxonomic classification.</title>
        <authorList>
            <person name="Goeker M."/>
        </authorList>
    </citation>
    <scope>NUCLEOTIDE SEQUENCE [LARGE SCALE GENOMIC DNA]</scope>
    <source>
        <strain evidence="1 2">DSM 24875</strain>
    </source>
</reference>
<name>A0A366ENZ2_9HYPH</name>
<dbReference type="EMBL" id="QNRK01000040">
    <property type="protein sequence ID" value="RBP04133.1"/>
    <property type="molecule type" value="Genomic_DNA"/>
</dbReference>
<gene>
    <name evidence="1" type="ORF">DFR50_1405</name>
</gene>
<dbReference type="RefSeq" id="WP_113892176.1">
    <property type="nucleotide sequence ID" value="NZ_QNRK01000040.1"/>
</dbReference>
<evidence type="ECO:0000313" key="1">
    <source>
        <dbReference type="EMBL" id="RBP04133.1"/>
    </source>
</evidence>
<organism evidence="1 2">
    <name type="scientific">Roseiarcus fermentans</name>
    <dbReference type="NCBI Taxonomy" id="1473586"/>
    <lineage>
        <taxon>Bacteria</taxon>
        <taxon>Pseudomonadati</taxon>
        <taxon>Pseudomonadota</taxon>
        <taxon>Alphaproteobacteria</taxon>
        <taxon>Hyphomicrobiales</taxon>
        <taxon>Roseiarcaceae</taxon>
        <taxon>Roseiarcus</taxon>
    </lineage>
</organism>